<dbReference type="Proteomes" id="UP001054821">
    <property type="component" value="Chromosome 4"/>
</dbReference>
<proteinExistence type="predicted"/>
<sequence length="74" mass="8573">MFMFEKGTLKYEEIMQDILMHDRMVQHSGGVSQDEGLVAKSEERGRSSKREGKKSNRGISKSKAKDGCFEWFHF</sequence>
<name>A0AAD4W2T3_PRUDU</name>
<feature type="region of interest" description="Disordered" evidence="1">
    <location>
        <begin position="30"/>
        <end position="66"/>
    </location>
</feature>
<organism evidence="2 3">
    <name type="scientific">Prunus dulcis</name>
    <name type="common">Almond</name>
    <name type="synonym">Amygdalus dulcis</name>
    <dbReference type="NCBI Taxonomy" id="3755"/>
    <lineage>
        <taxon>Eukaryota</taxon>
        <taxon>Viridiplantae</taxon>
        <taxon>Streptophyta</taxon>
        <taxon>Embryophyta</taxon>
        <taxon>Tracheophyta</taxon>
        <taxon>Spermatophyta</taxon>
        <taxon>Magnoliopsida</taxon>
        <taxon>eudicotyledons</taxon>
        <taxon>Gunneridae</taxon>
        <taxon>Pentapetalae</taxon>
        <taxon>rosids</taxon>
        <taxon>fabids</taxon>
        <taxon>Rosales</taxon>
        <taxon>Rosaceae</taxon>
        <taxon>Amygdaloideae</taxon>
        <taxon>Amygdaleae</taxon>
        <taxon>Prunus</taxon>
    </lineage>
</organism>
<accession>A0AAD4W2T3</accession>
<gene>
    <name evidence="2" type="ORF">L3X38_025192</name>
</gene>
<dbReference type="EMBL" id="JAJFAZ020000004">
    <property type="protein sequence ID" value="KAI5335059.1"/>
    <property type="molecule type" value="Genomic_DNA"/>
</dbReference>
<protein>
    <submittedName>
        <fullName evidence="2">Uncharacterized protein</fullName>
    </submittedName>
</protein>
<evidence type="ECO:0000256" key="1">
    <source>
        <dbReference type="SAM" id="MobiDB-lite"/>
    </source>
</evidence>
<reference evidence="2 3" key="1">
    <citation type="journal article" date="2022" name="G3 (Bethesda)">
        <title>Whole-genome sequence and methylome profiling of the almond [Prunus dulcis (Mill.) D.A. Webb] cultivar 'Nonpareil'.</title>
        <authorList>
            <person name="D'Amico-Willman K.M."/>
            <person name="Ouma W.Z."/>
            <person name="Meulia T."/>
            <person name="Sideli G.M."/>
            <person name="Gradziel T.M."/>
            <person name="Fresnedo-Ramirez J."/>
        </authorList>
    </citation>
    <scope>NUCLEOTIDE SEQUENCE [LARGE SCALE GENOMIC DNA]</scope>
    <source>
        <strain evidence="2">Clone GOH B32 T37-40</strain>
    </source>
</reference>
<evidence type="ECO:0000313" key="3">
    <source>
        <dbReference type="Proteomes" id="UP001054821"/>
    </source>
</evidence>
<dbReference type="AlphaFoldDB" id="A0AAD4W2T3"/>
<keyword evidence="3" id="KW-1185">Reference proteome</keyword>
<comment type="caution">
    <text evidence="2">The sequence shown here is derived from an EMBL/GenBank/DDBJ whole genome shotgun (WGS) entry which is preliminary data.</text>
</comment>
<feature type="compositionally biased region" description="Basic and acidic residues" evidence="1">
    <location>
        <begin position="40"/>
        <end position="54"/>
    </location>
</feature>
<evidence type="ECO:0000313" key="2">
    <source>
        <dbReference type="EMBL" id="KAI5335059.1"/>
    </source>
</evidence>